<dbReference type="SUPFAM" id="SSF56672">
    <property type="entry name" value="DNA/RNA polymerases"/>
    <property type="match status" value="1"/>
</dbReference>
<evidence type="ECO:0000313" key="1">
    <source>
        <dbReference type="EMBL" id="GES85572.1"/>
    </source>
</evidence>
<dbReference type="InterPro" id="IPR043502">
    <property type="entry name" value="DNA/RNA_pol_sf"/>
</dbReference>
<protein>
    <submittedName>
        <fullName evidence="1">Uncharacterized protein LOC111319852</fullName>
    </submittedName>
</protein>
<reference evidence="1" key="1">
    <citation type="submission" date="2019-10" db="EMBL/GenBank/DDBJ databases">
        <title>Conservation and host-specific expression of non-tandemly repeated heterogenous ribosome RNA gene in arbuscular mycorrhizal fungi.</title>
        <authorList>
            <person name="Maeda T."/>
            <person name="Kobayashi Y."/>
            <person name="Nakagawa T."/>
            <person name="Ezawa T."/>
            <person name="Yamaguchi K."/>
            <person name="Bino T."/>
            <person name="Nishimoto Y."/>
            <person name="Shigenobu S."/>
            <person name="Kawaguchi M."/>
        </authorList>
    </citation>
    <scope>NUCLEOTIDE SEQUENCE</scope>
    <source>
        <strain evidence="1">HR1</strain>
    </source>
</reference>
<name>A0A8H3LC19_9GLOM</name>
<organism evidence="1 2">
    <name type="scientific">Rhizophagus clarus</name>
    <dbReference type="NCBI Taxonomy" id="94130"/>
    <lineage>
        <taxon>Eukaryota</taxon>
        <taxon>Fungi</taxon>
        <taxon>Fungi incertae sedis</taxon>
        <taxon>Mucoromycota</taxon>
        <taxon>Glomeromycotina</taxon>
        <taxon>Glomeromycetes</taxon>
        <taxon>Glomerales</taxon>
        <taxon>Glomeraceae</taxon>
        <taxon>Rhizophagus</taxon>
    </lineage>
</organism>
<evidence type="ECO:0000313" key="2">
    <source>
        <dbReference type="Proteomes" id="UP000615446"/>
    </source>
</evidence>
<dbReference type="EMBL" id="BLAL01000156">
    <property type="protein sequence ID" value="GES85572.1"/>
    <property type="molecule type" value="Genomic_DNA"/>
</dbReference>
<dbReference type="Proteomes" id="UP000615446">
    <property type="component" value="Unassembled WGS sequence"/>
</dbReference>
<comment type="caution">
    <text evidence="1">The sequence shown here is derived from an EMBL/GenBank/DDBJ whole genome shotgun (WGS) entry which is preliminary data.</text>
</comment>
<dbReference type="AlphaFoldDB" id="A0A8H3LC19"/>
<dbReference type="PANTHER" id="PTHR31511">
    <property type="entry name" value="PROTEIN CBG23764"/>
    <property type="match status" value="1"/>
</dbReference>
<sequence length="381" mass="44703">MKGYNKHKANKWLLYLDANNLYGWAMSQYLPTGGFRWLDLDKLPDILSISPTAKRERRIVKCNELSPYQNNDLIDKLSGGKFTETEKLAATLETKDRYIIHYQNLQQCLELGMELKHVYRVLEFDQTPWLEPYITDTTLRCQKCFRKRFMEINEQCCTWKNYGGCLTSLTSRFSTTNRRGAPTSQNVSRSGTKTEDVYADMIEDADLYDFSDYPEEHPLLEKLPADQWVILPDRIWELKNKKVIRKWKDEFAGTQALRYAENRSKSYALETEDEYKNVQKAKGLKKSLLKKELTIDIYERCILDSVEDKPRTANFLRCERFVPYIICQTKRSINPLDSKIWILNDQVTTWAIRDCQIPAYLSALEKYGNNIPQEILMDLGL</sequence>
<dbReference type="OrthoDB" id="2382798at2759"/>
<proteinExistence type="predicted"/>
<gene>
    <name evidence="1" type="ORF">RCL2_001267600</name>
</gene>
<dbReference type="PANTHER" id="PTHR31511:SF12">
    <property type="entry name" value="RHO TERMINATION FACTOR N-TERMINAL DOMAIN-CONTAINING PROTEIN"/>
    <property type="match status" value="1"/>
</dbReference>
<accession>A0A8H3LC19</accession>